<evidence type="ECO:0000313" key="13">
    <source>
        <dbReference type="EMBL" id="NWF47713.1"/>
    </source>
</evidence>
<dbReference type="RefSeq" id="WP_177137609.1">
    <property type="nucleotide sequence ID" value="NZ_VYGV01000019.1"/>
</dbReference>
<reference evidence="13 14" key="1">
    <citation type="submission" date="2019-09" db="EMBL/GenBank/DDBJ databases">
        <title>Hydrogenophaga aromatica sp. nov., isolated from a para-xylene-degrading enrichment culture.</title>
        <authorList>
            <person name="Tancsics A."/>
            <person name="Banerjee S."/>
        </authorList>
    </citation>
    <scope>NUCLEOTIDE SEQUENCE [LARGE SCALE GENOMIC DNA]</scope>
    <source>
        <strain evidence="13 14">D2P1</strain>
    </source>
</reference>
<sequence length="336" mass="34390">MKKIVAVSLVLASGAAFAQSSVTLYGIADMNIASRKSADTGERTTQVNSSGIYESRIGFKGSEDLGGGLKANFQLEQGIAMNTGATNGFSRQSWVGLSGGFGAFKAGKAWSAFDEIAGASQAALNSMFAPNAGGVWLTGSYKDNPNNGLYYETPTFGGVSGAVSYGLGDAGEGSVASMFVKYANGPVYAGVALQNEKGTDASEAIKYTRVNGAYDLGVAKLLASYGRVAAGEKATKEWQLGVNVPVGAAWMISGGVARSSGGITGYSPADNYIGKVVNVTAPGVADVERTGYGIAAFYTMSKRTKLYGGFQANTTKVPGAADADGNVVAVGVLHQF</sequence>
<dbReference type="InterPro" id="IPR001702">
    <property type="entry name" value="Porin_Gram-ve"/>
</dbReference>
<feature type="domain" description="Porin" evidence="12">
    <location>
        <begin position="7"/>
        <end position="315"/>
    </location>
</feature>
<feature type="signal peptide" evidence="11">
    <location>
        <begin position="1"/>
        <end position="18"/>
    </location>
</feature>
<accession>A0A7Y8L001</accession>
<dbReference type="InterPro" id="IPR050298">
    <property type="entry name" value="Gram-neg_bact_OMP"/>
</dbReference>
<dbReference type="PANTHER" id="PTHR34501:SF9">
    <property type="entry name" value="MAJOR OUTER MEMBRANE PROTEIN P.IA"/>
    <property type="match status" value="1"/>
</dbReference>
<feature type="chain" id="PRO_5031101570" evidence="11">
    <location>
        <begin position="19"/>
        <end position="336"/>
    </location>
</feature>
<keyword evidence="10" id="KW-0998">Cell outer membrane</keyword>
<evidence type="ECO:0000313" key="14">
    <source>
        <dbReference type="Proteomes" id="UP000545507"/>
    </source>
</evidence>
<evidence type="ECO:0000256" key="1">
    <source>
        <dbReference type="ARBA" id="ARBA00004571"/>
    </source>
</evidence>
<evidence type="ECO:0000256" key="7">
    <source>
        <dbReference type="ARBA" id="ARBA00023065"/>
    </source>
</evidence>
<dbReference type="PRINTS" id="PR00184">
    <property type="entry name" value="NEISSPPORIN"/>
</dbReference>
<dbReference type="InterPro" id="IPR033900">
    <property type="entry name" value="Gram_neg_porin_domain"/>
</dbReference>
<proteinExistence type="predicted"/>
<dbReference type="SUPFAM" id="SSF56935">
    <property type="entry name" value="Porins"/>
    <property type="match status" value="1"/>
</dbReference>
<dbReference type="GO" id="GO:0009279">
    <property type="term" value="C:cell outer membrane"/>
    <property type="evidence" value="ECO:0007669"/>
    <property type="project" value="UniProtKB-SubCell"/>
</dbReference>
<dbReference type="GO" id="GO:0015288">
    <property type="term" value="F:porin activity"/>
    <property type="evidence" value="ECO:0007669"/>
    <property type="project" value="UniProtKB-KW"/>
</dbReference>
<keyword evidence="3" id="KW-0813">Transport</keyword>
<evidence type="ECO:0000256" key="4">
    <source>
        <dbReference type="ARBA" id="ARBA00022452"/>
    </source>
</evidence>
<dbReference type="PANTHER" id="PTHR34501">
    <property type="entry name" value="PROTEIN YDDL-RELATED"/>
    <property type="match status" value="1"/>
</dbReference>
<dbReference type="GO" id="GO:0034220">
    <property type="term" value="P:monoatomic ion transmembrane transport"/>
    <property type="evidence" value="ECO:0007669"/>
    <property type="project" value="InterPro"/>
</dbReference>
<dbReference type="CDD" id="cd00342">
    <property type="entry name" value="gram_neg_porins"/>
    <property type="match status" value="1"/>
</dbReference>
<evidence type="ECO:0000256" key="11">
    <source>
        <dbReference type="SAM" id="SignalP"/>
    </source>
</evidence>
<dbReference type="Proteomes" id="UP000545507">
    <property type="component" value="Unassembled WGS sequence"/>
</dbReference>
<dbReference type="InterPro" id="IPR023614">
    <property type="entry name" value="Porin_dom_sf"/>
</dbReference>
<evidence type="ECO:0000256" key="9">
    <source>
        <dbReference type="ARBA" id="ARBA00023136"/>
    </source>
</evidence>
<dbReference type="InterPro" id="IPR002299">
    <property type="entry name" value="Porin_Neis"/>
</dbReference>
<evidence type="ECO:0000256" key="5">
    <source>
        <dbReference type="ARBA" id="ARBA00022692"/>
    </source>
</evidence>
<keyword evidence="4" id="KW-1134">Transmembrane beta strand</keyword>
<keyword evidence="8" id="KW-0626">Porin</keyword>
<evidence type="ECO:0000256" key="8">
    <source>
        <dbReference type="ARBA" id="ARBA00023114"/>
    </source>
</evidence>
<dbReference type="EMBL" id="VYGV01000019">
    <property type="protein sequence ID" value="NWF47713.1"/>
    <property type="molecule type" value="Genomic_DNA"/>
</dbReference>
<dbReference type="AlphaFoldDB" id="A0A7Y8L001"/>
<keyword evidence="6 11" id="KW-0732">Signal</keyword>
<dbReference type="GO" id="GO:0046930">
    <property type="term" value="C:pore complex"/>
    <property type="evidence" value="ECO:0007669"/>
    <property type="project" value="UniProtKB-KW"/>
</dbReference>
<evidence type="ECO:0000256" key="10">
    <source>
        <dbReference type="ARBA" id="ARBA00023237"/>
    </source>
</evidence>
<evidence type="ECO:0000256" key="6">
    <source>
        <dbReference type="ARBA" id="ARBA00022729"/>
    </source>
</evidence>
<keyword evidence="9" id="KW-0472">Membrane</keyword>
<organism evidence="13 14">
    <name type="scientific">Hydrogenophaga aromaticivorans</name>
    <dbReference type="NCBI Taxonomy" id="2610898"/>
    <lineage>
        <taxon>Bacteria</taxon>
        <taxon>Pseudomonadati</taxon>
        <taxon>Pseudomonadota</taxon>
        <taxon>Betaproteobacteria</taxon>
        <taxon>Burkholderiales</taxon>
        <taxon>Comamonadaceae</taxon>
        <taxon>Hydrogenophaga</taxon>
    </lineage>
</organism>
<evidence type="ECO:0000256" key="3">
    <source>
        <dbReference type="ARBA" id="ARBA00022448"/>
    </source>
</evidence>
<dbReference type="Pfam" id="PF13609">
    <property type="entry name" value="Porin_4"/>
    <property type="match status" value="1"/>
</dbReference>
<evidence type="ECO:0000256" key="2">
    <source>
        <dbReference type="ARBA" id="ARBA00011233"/>
    </source>
</evidence>
<keyword evidence="5" id="KW-0812">Transmembrane</keyword>
<keyword evidence="14" id="KW-1185">Reference proteome</keyword>
<comment type="subcellular location">
    <subcellularLocation>
        <location evidence="1">Cell outer membrane</location>
        <topology evidence="1">Multi-pass membrane protein</topology>
    </subcellularLocation>
</comment>
<comment type="subunit">
    <text evidence="2">Homotrimer.</text>
</comment>
<protein>
    <submittedName>
        <fullName evidence="13">Porin</fullName>
    </submittedName>
</protein>
<dbReference type="PRINTS" id="PR00182">
    <property type="entry name" value="ECOLNEIPORIN"/>
</dbReference>
<evidence type="ECO:0000259" key="12">
    <source>
        <dbReference type="Pfam" id="PF13609"/>
    </source>
</evidence>
<gene>
    <name evidence="13" type="ORF">F3K02_21020</name>
</gene>
<keyword evidence="7" id="KW-0406">Ion transport</keyword>
<name>A0A7Y8L001_9BURK</name>
<comment type="caution">
    <text evidence="13">The sequence shown here is derived from an EMBL/GenBank/DDBJ whole genome shotgun (WGS) entry which is preliminary data.</text>
</comment>
<dbReference type="Gene3D" id="2.40.160.10">
    <property type="entry name" value="Porin"/>
    <property type="match status" value="1"/>
</dbReference>